<comment type="caution">
    <text evidence="1">The sequence shown here is derived from an EMBL/GenBank/DDBJ whole genome shotgun (WGS) entry which is preliminary data.</text>
</comment>
<gene>
    <name evidence="1" type="ORF">F6X53_18440</name>
</gene>
<sequence>MQQREAHPVTPDGRYFVVRGRLWRCADPALSPARRKALVQDLMTARRAVRSAKKAERAGAPEALDALAAARAAVQAAKVALGERGPVWWTDGAPDENRRLARNTGYAEWFAAREADGPGAVSGAAPSRG</sequence>
<keyword evidence="2" id="KW-1185">Reference proteome</keyword>
<accession>A0A6L3SWZ3</accession>
<dbReference type="RefSeq" id="WP_151001661.1">
    <property type="nucleotide sequence ID" value="NZ_BPQY01000509.1"/>
</dbReference>
<name>A0A6L3SWZ3_9HYPH</name>
<reference evidence="1 2" key="1">
    <citation type="submission" date="2019-09" db="EMBL/GenBank/DDBJ databases">
        <title>YIM 48816 draft genome.</title>
        <authorList>
            <person name="Jiang L."/>
        </authorList>
    </citation>
    <scope>NUCLEOTIDE SEQUENCE [LARGE SCALE GENOMIC DNA]</scope>
    <source>
        <strain evidence="1 2">YIM 48816</strain>
    </source>
</reference>
<dbReference type="OrthoDB" id="34459at2"/>
<organism evidence="1 2">
    <name type="scientific">Methylobacterium soli</name>
    <dbReference type="NCBI Taxonomy" id="553447"/>
    <lineage>
        <taxon>Bacteria</taxon>
        <taxon>Pseudomonadati</taxon>
        <taxon>Pseudomonadota</taxon>
        <taxon>Alphaproteobacteria</taxon>
        <taxon>Hyphomicrobiales</taxon>
        <taxon>Methylobacteriaceae</taxon>
        <taxon>Methylobacterium</taxon>
    </lineage>
</organism>
<evidence type="ECO:0000313" key="2">
    <source>
        <dbReference type="Proteomes" id="UP000474159"/>
    </source>
</evidence>
<dbReference type="Proteomes" id="UP000474159">
    <property type="component" value="Unassembled WGS sequence"/>
</dbReference>
<proteinExistence type="predicted"/>
<evidence type="ECO:0000313" key="1">
    <source>
        <dbReference type="EMBL" id="KAB1077495.1"/>
    </source>
</evidence>
<dbReference type="AlphaFoldDB" id="A0A6L3SWZ3"/>
<protein>
    <submittedName>
        <fullName evidence="1">Uncharacterized protein</fullName>
    </submittedName>
</protein>
<dbReference type="EMBL" id="VZZK01000020">
    <property type="protein sequence ID" value="KAB1077495.1"/>
    <property type="molecule type" value="Genomic_DNA"/>
</dbReference>